<dbReference type="Pfam" id="PF03372">
    <property type="entry name" value="Exo_endo_phos"/>
    <property type="match status" value="1"/>
</dbReference>
<dbReference type="Gene3D" id="3.60.10.10">
    <property type="entry name" value="Endonuclease/exonuclease/phosphatase"/>
    <property type="match status" value="1"/>
</dbReference>
<dbReference type="InterPro" id="IPR036691">
    <property type="entry name" value="Endo/exonu/phosph_ase_sf"/>
</dbReference>
<feature type="domain" description="Endonuclease/exonuclease/phosphatase" evidence="2">
    <location>
        <begin position="55"/>
        <end position="289"/>
    </location>
</feature>
<proteinExistence type="predicted"/>
<keyword evidence="4" id="KW-1185">Reference proteome</keyword>
<dbReference type="Proteomes" id="UP001596380">
    <property type="component" value="Unassembled WGS sequence"/>
</dbReference>
<evidence type="ECO:0000313" key="4">
    <source>
        <dbReference type="Proteomes" id="UP001596380"/>
    </source>
</evidence>
<gene>
    <name evidence="3" type="ORF">ACFQKB_44440</name>
</gene>
<accession>A0ABW2CYE1</accession>
<reference evidence="4" key="1">
    <citation type="journal article" date="2019" name="Int. J. Syst. Evol. Microbiol.">
        <title>The Global Catalogue of Microorganisms (GCM) 10K type strain sequencing project: providing services to taxonomists for standard genome sequencing and annotation.</title>
        <authorList>
            <consortium name="The Broad Institute Genomics Platform"/>
            <consortium name="The Broad Institute Genome Sequencing Center for Infectious Disease"/>
            <person name="Wu L."/>
            <person name="Ma J."/>
        </authorList>
    </citation>
    <scope>NUCLEOTIDE SEQUENCE [LARGE SCALE GENOMIC DNA]</scope>
    <source>
        <strain evidence="4">JCM 3369</strain>
    </source>
</reference>
<dbReference type="EMBL" id="JBHSXS010000062">
    <property type="protein sequence ID" value="MFC6886878.1"/>
    <property type="molecule type" value="Genomic_DNA"/>
</dbReference>
<evidence type="ECO:0000259" key="2">
    <source>
        <dbReference type="Pfam" id="PF03372"/>
    </source>
</evidence>
<evidence type="ECO:0000313" key="3">
    <source>
        <dbReference type="EMBL" id="MFC6886878.1"/>
    </source>
</evidence>
<dbReference type="InterPro" id="IPR005135">
    <property type="entry name" value="Endo/exonuclease/phosphatase"/>
</dbReference>
<keyword evidence="3" id="KW-0540">Nuclease</keyword>
<dbReference type="RefSeq" id="WP_160821131.1">
    <property type="nucleotide sequence ID" value="NZ_JBHSXS010000062.1"/>
</dbReference>
<protein>
    <submittedName>
        <fullName evidence="3">Endonuclease/exonuclease/phosphatase family protein</fullName>
    </submittedName>
</protein>
<evidence type="ECO:0000256" key="1">
    <source>
        <dbReference type="SAM" id="SignalP"/>
    </source>
</evidence>
<organism evidence="3 4">
    <name type="scientific">Actinomadura yumaensis</name>
    <dbReference type="NCBI Taxonomy" id="111807"/>
    <lineage>
        <taxon>Bacteria</taxon>
        <taxon>Bacillati</taxon>
        <taxon>Actinomycetota</taxon>
        <taxon>Actinomycetes</taxon>
        <taxon>Streptosporangiales</taxon>
        <taxon>Thermomonosporaceae</taxon>
        <taxon>Actinomadura</taxon>
    </lineage>
</organism>
<comment type="caution">
    <text evidence="3">The sequence shown here is derived from an EMBL/GenBank/DDBJ whole genome shotgun (WGS) entry which is preliminary data.</text>
</comment>
<keyword evidence="1" id="KW-0732">Signal</keyword>
<keyword evidence="3" id="KW-0378">Hydrolase</keyword>
<feature type="chain" id="PRO_5045338996" evidence="1">
    <location>
        <begin position="28"/>
        <end position="314"/>
    </location>
</feature>
<dbReference type="GO" id="GO:0004519">
    <property type="term" value="F:endonuclease activity"/>
    <property type="evidence" value="ECO:0007669"/>
    <property type="project" value="UniProtKB-KW"/>
</dbReference>
<keyword evidence="3" id="KW-0255">Endonuclease</keyword>
<sequence>MRAPRALIPLFAVCGAAAVVAVAGAGAAIEGLPDVGSAHADGVRAVPGATITATTWNVCADALAGCPLGAAPAELGKRIPQRMRGIEVGGRKVDATAVFLQEVCSGHVNVLKNVPSMRGWTWAFAPSGGSCTDGQGRLGVALGTRAPMTGVRHVRLPAPARHERVAVCGDVARWHARVCATQLSAPRWDDDPIGDWRAKQVKRLTGELAGAERAILGGDLGERPESPSLDPLYQAYGECDQGPGPARTGSGTLQNARGQAVEKTDYLFASKSAGVSCGVPERADTASDHRPLTAVIRFRRPAEPITDQPANPSR</sequence>
<name>A0ABW2CYE1_9ACTN</name>
<dbReference type="SUPFAM" id="SSF56219">
    <property type="entry name" value="DNase I-like"/>
    <property type="match status" value="1"/>
</dbReference>
<feature type="signal peptide" evidence="1">
    <location>
        <begin position="1"/>
        <end position="27"/>
    </location>
</feature>